<dbReference type="SMART" id="SM00710">
    <property type="entry name" value="PbH1"/>
    <property type="match status" value="6"/>
</dbReference>
<dbReference type="InterPro" id="IPR006626">
    <property type="entry name" value="PbH1"/>
</dbReference>
<name>A0A3E2NXL4_9SPHI</name>
<protein>
    <submittedName>
        <fullName evidence="3">Right-handed parallel beta-helix repeat-containing protein</fullName>
    </submittedName>
</protein>
<evidence type="ECO:0000313" key="3">
    <source>
        <dbReference type="EMBL" id="RFZ85766.1"/>
    </source>
</evidence>
<keyword evidence="4" id="KW-1185">Reference proteome</keyword>
<evidence type="ECO:0000259" key="2">
    <source>
        <dbReference type="Pfam" id="PF13229"/>
    </source>
</evidence>
<reference evidence="3 4" key="1">
    <citation type="submission" date="2018-08" db="EMBL/GenBank/DDBJ databases">
        <title>Mucilaginibacter terrae sp. nov., isolated from manganese diggings.</title>
        <authorList>
            <person name="Huang Y."/>
            <person name="Zhou Z."/>
        </authorList>
    </citation>
    <scope>NUCLEOTIDE SEQUENCE [LARGE SCALE GENOMIC DNA]</scope>
    <source>
        <strain evidence="3 4">ZH6</strain>
    </source>
</reference>
<dbReference type="Pfam" id="PF13229">
    <property type="entry name" value="Beta_helix"/>
    <property type="match status" value="1"/>
</dbReference>
<keyword evidence="1" id="KW-0472">Membrane</keyword>
<dbReference type="SUPFAM" id="SSF51126">
    <property type="entry name" value="Pectin lyase-like"/>
    <property type="match status" value="1"/>
</dbReference>
<keyword evidence="1" id="KW-0812">Transmembrane</keyword>
<dbReference type="OrthoDB" id="9808066at2"/>
<keyword evidence="1" id="KW-1133">Transmembrane helix</keyword>
<comment type="caution">
    <text evidence="3">The sequence shown here is derived from an EMBL/GenBank/DDBJ whole genome shotgun (WGS) entry which is preliminary data.</text>
</comment>
<feature type="domain" description="Right handed beta helix" evidence="2">
    <location>
        <begin position="377"/>
        <end position="499"/>
    </location>
</feature>
<organism evidence="3 4">
    <name type="scientific">Mucilaginibacter terrenus</name>
    <dbReference type="NCBI Taxonomy" id="2482727"/>
    <lineage>
        <taxon>Bacteria</taxon>
        <taxon>Pseudomonadati</taxon>
        <taxon>Bacteroidota</taxon>
        <taxon>Sphingobacteriia</taxon>
        <taxon>Sphingobacteriales</taxon>
        <taxon>Sphingobacteriaceae</taxon>
        <taxon>Mucilaginibacter</taxon>
    </lineage>
</organism>
<dbReference type="Proteomes" id="UP000260823">
    <property type="component" value="Unassembled WGS sequence"/>
</dbReference>
<accession>A0A3E2NXL4</accession>
<dbReference type="PANTHER" id="PTHR36453">
    <property type="entry name" value="SECRETED PROTEIN-RELATED"/>
    <property type="match status" value="1"/>
</dbReference>
<evidence type="ECO:0000313" key="4">
    <source>
        <dbReference type="Proteomes" id="UP000260823"/>
    </source>
</evidence>
<dbReference type="AlphaFoldDB" id="A0A3E2NXL4"/>
<sequence>MQKRYYKYVYNLVSFMGKFHPLYITIFTLLVFSSFQNPKEFYIFVSPKGSDLNSGSITSPFRTIHKAKEVVRTLRSKASYSKITIYLREGVYQIDKPIIFSDADGGTDVCAIVYAAYKNENVIISGGKQITSKWIKIDNTRNIWKVTLPPSTPNVNQLFANGRRVDQSSSPMLFTAGPIDQYKNIINITVRNNFGESQNLKTKDLLPFCSFAYQSNDLDYLNKSDINNIEVILYQSWDCSWHTVSNIDKATRSVYLKSPAHFPVGLFSNINRYYVKNSSKDLKIDNWCYDKINKLLLFRSSNKQNPNAISFTYPTVDELIVIASDKGDAEKVKNLSFYNLNFMYTMSPRGFNIDSGFVRNSSKSSRLALDLKSGYTGNQAAYNCGQAIKIINSKGIQFSNCSFAHLGAYAINADKYSDTINIKNSAFYDLGGGGIVLGYYQTGAVGQGIPPSSTGNTIEYCQVHDIGKIHPSSVGIGIMNVNNSKISNNEIYNGGYSGISSGWVWGFGKSYTYANKIVHNKIHDVMRVLADGGGIYTLGKQTSTVIKGNKIYNIRRSKFAVGSFNNGVFFDEGSSDIMVDSNIIFNIQNQKMRFNKTDSTKLLWQRDSFK</sequence>
<evidence type="ECO:0000256" key="1">
    <source>
        <dbReference type="SAM" id="Phobius"/>
    </source>
</evidence>
<dbReference type="InterPro" id="IPR011050">
    <property type="entry name" value="Pectin_lyase_fold/virulence"/>
</dbReference>
<dbReference type="Gene3D" id="2.160.20.10">
    <property type="entry name" value="Single-stranded right-handed beta-helix, Pectin lyase-like"/>
    <property type="match status" value="2"/>
</dbReference>
<dbReference type="EMBL" id="QWDE01000001">
    <property type="protein sequence ID" value="RFZ85766.1"/>
    <property type="molecule type" value="Genomic_DNA"/>
</dbReference>
<feature type="transmembrane region" description="Helical" evidence="1">
    <location>
        <begin position="12"/>
        <end position="32"/>
    </location>
</feature>
<dbReference type="PANTHER" id="PTHR36453:SF1">
    <property type="entry name" value="RIGHT HANDED BETA HELIX DOMAIN-CONTAINING PROTEIN"/>
    <property type="match status" value="1"/>
</dbReference>
<proteinExistence type="predicted"/>
<dbReference type="InterPro" id="IPR012334">
    <property type="entry name" value="Pectin_lyas_fold"/>
</dbReference>
<dbReference type="InterPro" id="IPR039448">
    <property type="entry name" value="Beta_helix"/>
</dbReference>
<gene>
    <name evidence="3" type="ORF">DYU05_09270</name>
</gene>